<evidence type="ECO:0000256" key="1">
    <source>
        <dbReference type="SAM" id="SignalP"/>
    </source>
</evidence>
<organism evidence="2 3">
    <name type="scientific">Stephania yunnanensis</name>
    <dbReference type="NCBI Taxonomy" id="152371"/>
    <lineage>
        <taxon>Eukaryota</taxon>
        <taxon>Viridiplantae</taxon>
        <taxon>Streptophyta</taxon>
        <taxon>Embryophyta</taxon>
        <taxon>Tracheophyta</taxon>
        <taxon>Spermatophyta</taxon>
        <taxon>Magnoliopsida</taxon>
        <taxon>Ranunculales</taxon>
        <taxon>Menispermaceae</taxon>
        <taxon>Menispermoideae</taxon>
        <taxon>Cissampelideae</taxon>
        <taxon>Stephania</taxon>
    </lineage>
</organism>
<comment type="caution">
    <text evidence="2">The sequence shown here is derived from an EMBL/GenBank/DDBJ whole genome shotgun (WGS) entry which is preliminary data.</text>
</comment>
<evidence type="ECO:0000313" key="3">
    <source>
        <dbReference type="Proteomes" id="UP001420932"/>
    </source>
</evidence>
<name>A0AAP0L412_9MAGN</name>
<proteinExistence type="predicted"/>
<dbReference type="AlphaFoldDB" id="A0AAP0L412"/>
<sequence>MKCTLNLFKFLILICHLWITSGVYDTQMPSQHILPPSPHDISLVNPCNAFHLHHFKNVSTKDATGFKFSTIAIKVLPNCSILNCVRELLAVPILDTTFLDIELLNTGIDEVSFSLFGSK</sequence>
<feature type="chain" id="PRO_5043020159" evidence="1">
    <location>
        <begin position="23"/>
        <end position="119"/>
    </location>
</feature>
<evidence type="ECO:0000313" key="2">
    <source>
        <dbReference type="EMBL" id="KAK9162690.1"/>
    </source>
</evidence>
<feature type="signal peptide" evidence="1">
    <location>
        <begin position="1"/>
        <end position="22"/>
    </location>
</feature>
<reference evidence="2 3" key="1">
    <citation type="submission" date="2024-01" db="EMBL/GenBank/DDBJ databases">
        <title>Genome assemblies of Stephania.</title>
        <authorList>
            <person name="Yang L."/>
        </authorList>
    </citation>
    <scope>NUCLEOTIDE SEQUENCE [LARGE SCALE GENOMIC DNA]</scope>
    <source>
        <strain evidence="2">YNDBR</strain>
        <tissue evidence="2">Leaf</tissue>
    </source>
</reference>
<keyword evidence="3" id="KW-1185">Reference proteome</keyword>
<gene>
    <name evidence="2" type="ORF">Syun_003592</name>
</gene>
<keyword evidence="1" id="KW-0732">Signal</keyword>
<dbReference type="EMBL" id="JBBNAF010000002">
    <property type="protein sequence ID" value="KAK9162690.1"/>
    <property type="molecule type" value="Genomic_DNA"/>
</dbReference>
<protein>
    <submittedName>
        <fullName evidence="2">Uncharacterized protein</fullName>
    </submittedName>
</protein>
<accession>A0AAP0L412</accession>
<dbReference type="Proteomes" id="UP001420932">
    <property type="component" value="Unassembled WGS sequence"/>
</dbReference>